<dbReference type="PANTHER" id="PTHR12045:SF3">
    <property type="entry name" value="INACTIVE ALLANTOICASE-RELATED"/>
    <property type="match status" value="1"/>
</dbReference>
<dbReference type="PANTHER" id="PTHR12045">
    <property type="entry name" value="ALLANTOICASE"/>
    <property type="match status" value="1"/>
</dbReference>
<dbReference type="SUPFAM" id="SSF49785">
    <property type="entry name" value="Galactose-binding domain-like"/>
    <property type="match status" value="2"/>
</dbReference>
<sequence>MSTEPRIEAPPVELPAFARGRINLADAGAGAAAVAASDEFFAPLERMLAADAPVFYPERFDDHGKWMDGWETRRRRNGGHDWAVIRLAAPGVIHGLDLDTSFFTGNFPPAATVEACHCPDGDPDDAAAWTTLLPTLSLAGDRHHFHAVDDGRTWTHLRVRIFPDGGIARLRAYGEVRRDWSDTAMQTDADLAALMNGGRVVAWNDAHYGTPRILHPGRGVNMGDGWETRRRREPGNDWCIVALAHPGVIERAVVDTAHFKGNYPDRCSIQAAYVPEATDESLVTQSMFWPTLLDEQPLSADSIHEFTALADDIGVVTHVRFNIIPDGGVSRLRLFGRPYRNGE</sequence>
<keyword evidence="3" id="KW-0378">Hydrolase</keyword>
<gene>
    <name evidence="3" type="primary">alc</name>
    <name evidence="3" type="ORF">KBTEX_02185</name>
</gene>
<evidence type="ECO:0000313" key="3">
    <source>
        <dbReference type="EMBL" id="QEA05857.1"/>
    </source>
</evidence>
<dbReference type="EC" id="3.5.3.4" evidence="3"/>
<dbReference type="NCBIfam" id="TIGR02961">
    <property type="entry name" value="allantoicase"/>
    <property type="match status" value="1"/>
</dbReference>
<name>A0A5B8RGP7_9ZZZZ</name>
<dbReference type="GO" id="GO:0000256">
    <property type="term" value="P:allantoin catabolic process"/>
    <property type="evidence" value="ECO:0007669"/>
    <property type="project" value="InterPro"/>
</dbReference>
<reference evidence="3" key="1">
    <citation type="submission" date="2019-06" db="EMBL/GenBank/DDBJ databases">
        <authorList>
            <person name="Murdoch R.W."/>
            <person name="Fathepure B."/>
        </authorList>
    </citation>
    <scope>NUCLEOTIDE SEQUENCE</scope>
</reference>
<dbReference type="GO" id="GO:0004037">
    <property type="term" value="F:allantoicase activity"/>
    <property type="evidence" value="ECO:0007669"/>
    <property type="project" value="UniProtKB-EC"/>
</dbReference>
<feature type="domain" description="Allantoicase" evidence="2">
    <location>
        <begin position="197"/>
        <end position="338"/>
    </location>
</feature>
<organism evidence="3">
    <name type="scientific">uncultured organism</name>
    <dbReference type="NCBI Taxonomy" id="155900"/>
    <lineage>
        <taxon>unclassified sequences</taxon>
        <taxon>environmental samples</taxon>
    </lineage>
</organism>
<protein>
    <submittedName>
        <fullName evidence="3">Allantoicase</fullName>
        <ecNumber evidence="3">3.5.3.4</ecNumber>
    </submittedName>
</protein>
<comment type="similarity">
    <text evidence="1">Belongs to the allantoicase family.</text>
</comment>
<dbReference type="PIRSF" id="PIRSF016516">
    <property type="entry name" value="Allantoicase"/>
    <property type="match status" value="1"/>
</dbReference>
<dbReference type="InterPro" id="IPR005164">
    <property type="entry name" value="Allantoicase"/>
</dbReference>
<dbReference type="EMBL" id="MN079113">
    <property type="protein sequence ID" value="QEA05857.1"/>
    <property type="molecule type" value="Genomic_DNA"/>
</dbReference>
<dbReference type="Gene3D" id="2.60.120.260">
    <property type="entry name" value="Galactose-binding domain-like"/>
    <property type="match status" value="2"/>
</dbReference>
<dbReference type="InterPro" id="IPR008979">
    <property type="entry name" value="Galactose-bd-like_sf"/>
</dbReference>
<feature type="domain" description="Allantoicase" evidence="2">
    <location>
        <begin position="30"/>
        <end position="176"/>
    </location>
</feature>
<evidence type="ECO:0000256" key="1">
    <source>
        <dbReference type="ARBA" id="ARBA00009242"/>
    </source>
</evidence>
<accession>A0A5B8RGP7</accession>
<evidence type="ECO:0000259" key="2">
    <source>
        <dbReference type="Pfam" id="PF03561"/>
    </source>
</evidence>
<dbReference type="AlphaFoldDB" id="A0A5B8RGP7"/>
<dbReference type="HAMAP" id="MF_00813">
    <property type="entry name" value="Allantoicase"/>
    <property type="match status" value="1"/>
</dbReference>
<dbReference type="Pfam" id="PF03561">
    <property type="entry name" value="Allantoicase"/>
    <property type="match status" value="2"/>
</dbReference>
<dbReference type="InterPro" id="IPR015908">
    <property type="entry name" value="Allantoicase_dom"/>
</dbReference>
<proteinExistence type="inferred from homology"/>